<organism evidence="9 10">
    <name type="scientific">Cuscuta epithymum</name>
    <dbReference type="NCBI Taxonomy" id="186058"/>
    <lineage>
        <taxon>Eukaryota</taxon>
        <taxon>Viridiplantae</taxon>
        <taxon>Streptophyta</taxon>
        <taxon>Embryophyta</taxon>
        <taxon>Tracheophyta</taxon>
        <taxon>Spermatophyta</taxon>
        <taxon>Magnoliopsida</taxon>
        <taxon>eudicotyledons</taxon>
        <taxon>Gunneridae</taxon>
        <taxon>Pentapetalae</taxon>
        <taxon>asterids</taxon>
        <taxon>lamiids</taxon>
        <taxon>Solanales</taxon>
        <taxon>Convolvulaceae</taxon>
        <taxon>Cuscuteae</taxon>
        <taxon>Cuscuta</taxon>
        <taxon>Cuscuta subgen. Cuscuta</taxon>
    </lineage>
</organism>
<evidence type="ECO:0008006" key="11">
    <source>
        <dbReference type="Google" id="ProtNLM"/>
    </source>
</evidence>
<feature type="transmembrane region" description="Helical" evidence="8">
    <location>
        <begin position="295"/>
        <end position="320"/>
    </location>
</feature>
<dbReference type="InterPro" id="IPR036259">
    <property type="entry name" value="MFS_trans_sf"/>
</dbReference>
<evidence type="ECO:0000256" key="5">
    <source>
        <dbReference type="ARBA" id="ARBA00022989"/>
    </source>
</evidence>
<accession>A0AAV0EYS2</accession>
<keyword evidence="5 8" id="KW-1133">Transmembrane helix</keyword>
<reference evidence="9" key="1">
    <citation type="submission" date="2022-07" db="EMBL/GenBank/DDBJ databases">
        <authorList>
            <person name="Macas J."/>
            <person name="Novak P."/>
            <person name="Neumann P."/>
        </authorList>
    </citation>
    <scope>NUCLEOTIDE SEQUENCE</scope>
</reference>
<dbReference type="Gene3D" id="1.20.1250.20">
    <property type="entry name" value="MFS general substrate transporter like domains"/>
    <property type="match status" value="2"/>
</dbReference>
<protein>
    <recommendedName>
        <fullName evidence="11">Major facilitator superfamily (MFS) profile domain-containing protein</fullName>
    </recommendedName>
</protein>
<dbReference type="GO" id="GO:0016020">
    <property type="term" value="C:membrane"/>
    <property type="evidence" value="ECO:0007669"/>
    <property type="project" value="UniProtKB-SubCell"/>
</dbReference>
<comment type="subcellular location">
    <subcellularLocation>
        <location evidence="1">Membrane</location>
    </subcellularLocation>
</comment>
<dbReference type="PANTHER" id="PTHR23500:SF492">
    <property type="entry name" value="SUGAR TRANSPORT PROTEIN 14-LIKE"/>
    <property type="match status" value="1"/>
</dbReference>
<comment type="similarity">
    <text evidence="7">Belongs to the major facilitator superfamily. Phosphate:H(+) symporter (TC 2.A.1.9) family.</text>
</comment>
<dbReference type="Proteomes" id="UP001152523">
    <property type="component" value="Unassembled WGS sequence"/>
</dbReference>
<feature type="transmembrane region" description="Helical" evidence="8">
    <location>
        <begin position="128"/>
        <end position="150"/>
    </location>
</feature>
<sequence length="479" mass="53318">MPLRDLPVQLRNFIIYIIVLVRLITQRSFRSFQGEPLPQTRVTSRPSIPSMLGMTNLSQYRTAIINDRWVIANIISSMIGGLLYGYSLSFVGGLITMKTFVHAISPEWFEASEKAKTTNFCPYIDTPMALLSVIIPFSLMLGVVVATTVHRTWRPQVLIVLGLIIILSGVSMVWALPKTVGAIIALCLIGFGNGMIREVIPIYYIQKGPEHFSTLIENTYNFANALGPPASLVVYYCILRYSSDKKWIVAFKVIGVFALLLFVFVLISLKSVQEREIIESDRPFREIVGRYKRTSIFVVSYGLIPQLIGFAPLAFYAPLVFESLGLRDREPILASMVAAFCVFGFTILVTFLLIPFLGRRKVLICSCLVMSAQAALSKLLHSQKHHPDKPGNVVAIVIMLVTCAGYAGFSGFHGWTRHGAPKQIDRVMRATTNVMSLKLMVSLASIAPFIICAFAKSTFIIGCVVCILYIVVVYVFVYD</sequence>
<evidence type="ECO:0000256" key="8">
    <source>
        <dbReference type="SAM" id="Phobius"/>
    </source>
</evidence>
<keyword evidence="10" id="KW-1185">Reference proteome</keyword>
<feature type="transmembrane region" description="Helical" evidence="8">
    <location>
        <begin position="393"/>
        <end position="412"/>
    </location>
</feature>
<feature type="transmembrane region" description="Helical" evidence="8">
    <location>
        <begin position="221"/>
        <end position="241"/>
    </location>
</feature>
<evidence type="ECO:0000256" key="4">
    <source>
        <dbReference type="ARBA" id="ARBA00022692"/>
    </source>
</evidence>
<name>A0AAV0EYS2_9ASTE</name>
<dbReference type="Pfam" id="PF00083">
    <property type="entry name" value="Sugar_tr"/>
    <property type="match status" value="2"/>
</dbReference>
<gene>
    <name evidence="9" type="ORF">CEPIT_LOCUS29049</name>
</gene>
<keyword evidence="3" id="KW-0813">Transport</keyword>
<dbReference type="InterPro" id="IPR005828">
    <property type="entry name" value="MFS_sugar_transport-like"/>
</dbReference>
<dbReference type="AlphaFoldDB" id="A0AAV0EYS2"/>
<keyword evidence="4 8" id="KW-0812">Transmembrane</keyword>
<feature type="transmembrane region" description="Helical" evidence="8">
    <location>
        <begin position="182"/>
        <end position="200"/>
    </location>
</feature>
<feature type="transmembrane region" description="Helical" evidence="8">
    <location>
        <begin position="433"/>
        <end position="451"/>
    </location>
</feature>
<dbReference type="PANTHER" id="PTHR23500">
    <property type="entry name" value="SOLUTE CARRIER FAMILY 2, FACILITATED GLUCOSE TRANSPORTER"/>
    <property type="match status" value="1"/>
</dbReference>
<comment type="similarity">
    <text evidence="2">Belongs to the major facilitator superfamily. Sugar transporter (TC 2.A.1.1) family.</text>
</comment>
<feature type="transmembrane region" description="Helical" evidence="8">
    <location>
        <begin position="457"/>
        <end position="477"/>
    </location>
</feature>
<evidence type="ECO:0000256" key="2">
    <source>
        <dbReference type="ARBA" id="ARBA00010992"/>
    </source>
</evidence>
<dbReference type="EMBL" id="CAMAPF010000949">
    <property type="protein sequence ID" value="CAH9128390.1"/>
    <property type="molecule type" value="Genomic_DNA"/>
</dbReference>
<evidence type="ECO:0000313" key="10">
    <source>
        <dbReference type="Proteomes" id="UP001152523"/>
    </source>
</evidence>
<proteinExistence type="inferred from homology"/>
<dbReference type="InterPro" id="IPR045262">
    <property type="entry name" value="STP/PLT_plant"/>
</dbReference>
<evidence type="ECO:0000256" key="6">
    <source>
        <dbReference type="ARBA" id="ARBA00023136"/>
    </source>
</evidence>
<evidence type="ECO:0000256" key="3">
    <source>
        <dbReference type="ARBA" id="ARBA00022448"/>
    </source>
</evidence>
<keyword evidence="6 8" id="KW-0472">Membrane</keyword>
<feature type="transmembrane region" description="Helical" evidence="8">
    <location>
        <begin position="247"/>
        <end position="269"/>
    </location>
</feature>
<dbReference type="SUPFAM" id="SSF103473">
    <property type="entry name" value="MFS general substrate transporter"/>
    <property type="match status" value="1"/>
</dbReference>
<feature type="transmembrane region" description="Helical" evidence="8">
    <location>
        <begin position="6"/>
        <end position="24"/>
    </location>
</feature>
<evidence type="ECO:0000313" key="9">
    <source>
        <dbReference type="EMBL" id="CAH9128390.1"/>
    </source>
</evidence>
<feature type="transmembrane region" description="Helical" evidence="8">
    <location>
        <begin position="332"/>
        <end position="355"/>
    </location>
</feature>
<feature type="transmembrane region" description="Helical" evidence="8">
    <location>
        <begin position="69"/>
        <end position="87"/>
    </location>
</feature>
<evidence type="ECO:0000256" key="1">
    <source>
        <dbReference type="ARBA" id="ARBA00004370"/>
    </source>
</evidence>
<evidence type="ECO:0000256" key="7">
    <source>
        <dbReference type="ARBA" id="ARBA00044504"/>
    </source>
</evidence>
<comment type="caution">
    <text evidence="9">The sequence shown here is derived from an EMBL/GenBank/DDBJ whole genome shotgun (WGS) entry which is preliminary data.</text>
</comment>
<feature type="transmembrane region" description="Helical" evidence="8">
    <location>
        <begin position="157"/>
        <end position="176"/>
    </location>
</feature>
<dbReference type="GO" id="GO:0015144">
    <property type="term" value="F:carbohydrate transmembrane transporter activity"/>
    <property type="evidence" value="ECO:0007669"/>
    <property type="project" value="InterPro"/>
</dbReference>